<dbReference type="InterPro" id="IPR002347">
    <property type="entry name" value="SDR_fam"/>
</dbReference>
<keyword evidence="3" id="KW-0560">Oxidoreductase</keyword>
<evidence type="ECO:0000256" key="2">
    <source>
        <dbReference type="ARBA" id="ARBA00022857"/>
    </source>
</evidence>
<dbReference type="EMBL" id="CP055900">
    <property type="protein sequence ID" value="QKX58255.1"/>
    <property type="molecule type" value="Genomic_DNA"/>
</dbReference>
<dbReference type="KEGG" id="trg:TRUGW13939_05376"/>
<dbReference type="Pfam" id="PF00106">
    <property type="entry name" value="adh_short"/>
    <property type="match status" value="1"/>
</dbReference>
<dbReference type="Gene3D" id="3.40.50.720">
    <property type="entry name" value="NAD(P)-binding Rossmann-like Domain"/>
    <property type="match status" value="1"/>
</dbReference>
<name>A0A7H8QXS7_TALRU</name>
<keyword evidence="2" id="KW-0521">NADP</keyword>
<keyword evidence="5" id="KW-1185">Reference proteome</keyword>
<dbReference type="GO" id="GO:0016491">
    <property type="term" value="F:oxidoreductase activity"/>
    <property type="evidence" value="ECO:0007669"/>
    <property type="project" value="UniProtKB-KW"/>
</dbReference>
<dbReference type="SUPFAM" id="SSF51735">
    <property type="entry name" value="NAD(P)-binding Rossmann-fold domains"/>
    <property type="match status" value="1"/>
</dbReference>
<reference evidence="5" key="1">
    <citation type="submission" date="2020-06" db="EMBL/GenBank/DDBJ databases">
        <title>A chromosome-scale genome assembly of Talaromyces rugulosus W13939.</title>
        <authorList>
            <person name="Wang B."/>
            <person name="Guo L."/>
            <person name="Ye K."/>
            <person name="Wang L."/>
        </authorList>
    </citation>
    <scope>NUCLEOTIDE SEQUENCE [LARGE SCALE GENOMIC DNA]</scope>
    <source>
        <strain evidence="5">W13939</strain>
    </source>
</reference>
<comment type="similarity">
    <text evidence="1">Belongs to the short-chain dehydrogenases/reductases (SDR) family.</text>
</comment>
<evidence type="ECO:0000256" key="3">
    <source>
        <dbReference type="ARBA" id="ARBA00023002"/>
    </source>
</evidence>
<dbReference type="PANTHER" id="PTHR24320">
    <property type="entry name" value="RETINOL DEHYDROGENASE"/>
    <property type="match status" value="1"/>
</dbReference>
<protein>
    <recommendedName>
        <fullName evidence="6">Ketoreductase (KR) domain-containing protein</fullName>
    </recommendedName>
</protein>
<evidence type="ECO:0008006" key="6">
    <source>
        <dbReference type="Google" id="ProtNLM"/>
    </source>
</evidence>
<sequence>MGLTWSLFFPPQPTLTAANLPSQEGKVFIVTGGYSGIGFELCSILYQAGGKVYLAGRSEEKAQAAIEKIKALLPSKNNSPVASSKPGELVFLSVSLDDLQTIKPAADKFLANETRLDVLFNNAGISNPPRGSVSSQGHELQFATNCLGPHLLTQLLLPVLLRTAKSSPSSNVRVIWSGSIVVDLSTPEGGPSVADFEHPSADQQVNYTNSKVGNWYLANSLAAQVGEHGILSLAQNPGNLKTALTRHVPAIIPILVAPILYSAKFGAYTTLWSAFSTDLTTEDGGKYILPWGRLHPSPRKDLLAALQSEEDGGTGSAFKFVDFCDRNILEFK</sequence>
<organism evidence="4 5">
    <name type="scientific">Talaromyces rugulosus</name>
    <name type="common">Penicillium rugulosum</name>
    <dbReference type="NCBI Taxonomy" id="121627"/>
    <lineage>
        <taxon>Eukaryota</taxon>
        <taxon>Fungi</taxon>
        <taxon>Dikarya</taxon>
        <taxon>Ascomycota</taxon>
        <taxon>Pezizomycotina</taxon>
        <taxon>Eurotiomycetes</taxon>
        <taxon>Eurotiomycetidae</taxon>
        <taxon>Eurotiales</taxon>
        <taxon>Trichocomaceae</taxon>
        <taxon>Talaromyces</taxon>
        <taxon>Talaromyces sect. Islandici</taxon>
    </lineage>
</organism>
<dbReference type="Proteomes" id="UP000509510">
    <property type="component" value="Chromosome III"/>
</dbReference>
<evidence type="ECO:0000256" key="1">
    <source>
        <dbReference type="ARBA" id="ARBA00006484"/>
    </source>
</evidence>
<evidence type="ECO:0000313" key="5">
    <source>
        <dbReference type="Proteomes" id="UP000509510"/>
    </source>
</evidence>
<accession>A0A7H8QXS7</accession>
<dbReference type="RefSeq" id="XP_035344433.1">
    <property type="nucleotide sequence ID" value="XM_035488540.1"/>
</dbReference>
<dbReference type="PANTHER" id="PTHR24320:SF236">
    <property type="entry name" value="SHORT-CHAIN DEHYDROGENASE-RELATED"/>
    <property type="match status" value="1"/>
</dbReference>
<proteinExistence type="inferred from homology"/>
<dbReference type="OrthoDB" id="191139at2759"/>
<evidence type="ECO:0000313" key="4">
    <source>
        <dbReference type="EMBL" id="QKX58255.1"/>
    </source>
</evidence>
<dbReference type="GeneID" id="55992874"/>
<dbReference type="InterPro" id="IPR036291">
    <property type="entry name" value="NAD(P)-bd_dom_sf"/>
</dbReference>
<dbReference type="PRINTS" id="PR00081">
    <property type="entry name" value="GDHRDH"/>
</dbReference>
<dbReference type="AlphaFoldDB" id="A0A7H8QXS7"/>
<gene>
    <name evidence="4" type="ORF">TRUGW13939_05376</name>
</gene>